<evidence type="ECO:0000313" key="2">
    <source>
        <dbReference type="Proteomes" id="UP000215196"/>
    </source>
</evidence>
<dbReference type="EMBL" id="LT906465">
    <property type="protein sequence ID" value="SNV33843.1"/>
    <property type="molecule type" value="Genomic_DNA"/>
</dbReference>
<protein>
    <recommendedName>
        <fullName evidence="3">Tetratricopeptide repeat protein</fullName>
    </recommendedName>
</protein>
<evidence type="ECO:0008006" key="3">
    <source>
        <dbReference type="Google" id="ProtNLM"/>
    </source>
</evidence>
<keyword evidence="2" id="KW-1185">Reference proteome</keyword>
<dbReference type="AlphaFoldDB" id="A0A239WIW8"/>
<gene>
    <name evidence="1" type="ORF">SAMEA4412677_00258</name>
</gene>
<name>A0A239WIW8_9FLAO</name>
<dbReference type="SUPFAM" id="SSF48452">
    <property type="entry name" value="TPR-like"/>
    <property type="match status" value="1"/>
</dbReference>
<proteinExistence type="predicted"/>
<dbReference type="KEGG" id="ctak:4412677_00258"/>
<sequence>MLSLAMVSVTFAFAQKKEINAAFKAIEAGDVAAAKTQVSAAEAVIGANTSSVDPALLEKLYYAKGIALLKSGNIGEGASTLAKINGLKTSKFTPTLAGKIGGTISPIVQASNKAAMDAYNAKNYAVAGPKFREVYDLLRAAGQDNKQYLYYSAITYALAEDKANAINAYNDLINSGYTGVETKYFAKNKKSGAVEELDKTSWDLMKKTANGDYTDFKTETSKSVEEELYETNASLMLDTGKYDDAIALAAKGLQKFPKNIKLGEVQGLAYYKSGKNGSVSCQLKSSG</sequence>
<evidence type="ECO:0000313" key="1">
    <source>
        <dbReference type="EMBL" id="SNV33843.1"/>
    </source>
</evidence>
<reference evidence="1 2" key="1">
    <citation type="submission" date="2017-06" db="EMBL/GenBank/DDBJ databases">
        <authorList>
            <consortium name="Pathogen Informatics"/>
        </authorList>
    </citation>
    <scope>NUCLEOTIDE SEQUENCE [LARGE SCALE GENOMIC DNA]</scope>
    <source>
        <strain evidence="1 2">NCTC13490</strain>
    </source>
</reference>
<organism evidence="1 2">
    <name type="scientific">Chryseobacterium taklimakanense</name>
    <dbReference type="NCBI Taxonomy" id="536441"/>
    <lineage>
        <taxon>Bacteria</taxon>
        <taxon>Pseudomonadati</taxon>
        <taxon>Bacteroidota</taxon>
        <taxon>Flavobacteriia</taxon>
        <taxon>Flavobacteriales</taxon>
        <taxon>Weeksellaceae</taxon>
        <taxon>Chryseobacterium group</taxon>
        <taxon>Chryseobacterium</taxon>
    </lineage>
</organism>
<dbReference type="Proteomes" id="UP000215196">
    <property type="component" value="Chromosome 1"/>
</dbReference>
<dbReference type="Gene3D" id="1.25.40.10">
    <property type="entry name" value="Tetratricopeptide repeat domain"/>
    <property type="match status" value="1"/>
</dbReference>
<accession>A0A239WIW8</accession>
<dbReference type="InterPro" id="IPR011990">
    <property type="entry name" value="TPR-like_helical_dom_sf"/>
</dbReference>